<accession>A0A3P3W8A2</accession>
<dbReference type="AlphaFoldDB" id="A0A3P3W8A2"/>
<proteinExistence type="predicted"/>
<gene>
    <name evidence="2" type="ORF">EG240_08235</name>
</gene>
<evidence type="ECO:0000256" key="1">
    <source>
        <dbReference type="SAM" id="Phobius"/>
    </source>
</evidence>
<dbReference type="RefSeq" id="WP_125018911.1">
    <property type="nucleotide sequence ID" value="NZ_RQVQ01000015.1"/>
</dbReference>
<dbReference type="EMBL" id="RQVQ01000015">
    <property type="protein sequence ID" value="RRJ90668.1"/>
    <property type="molecule type" value="Genomic_DNA"/>
</dbReference>
<dbReference type="OrthoDB" id="1448668at2"/>
<dbReference type="Pfam" id="PF11188">
    <property type="entry name" value="DUF2975"/>
    <property type="match status" value="1"/>
</dbReference>
<feature type="transmembrane region" description="Helical" evidence="1">
    <location>
        <begin position="58"/>
        <end position="84"/>
    </location>
</feature>
<keyword evidence="3" id="KW-1185">Reference proteome</keyword>
<feature type="transmembrane region" description="Helical" evidence="1">
    <location>
        <begin position="104"/>
        <end position="127"/>
    </location>
</feature>
<dbReference type="Proteomes" id="UP000275719">
    <property type="component" value="Unassembled WGS sequence"/>
</dbReference>
<protein>
    <submittedName>
        <fullName evidence="2">DUF2975 domain-containing protein</fullName>
    </submittedName>
</protein>
<evidence type="ECO:0000313" key="3">
    <source>
        <dbReference type="Proteomes" id="UP000275719"/>
    </source>
</evidence>
<keyword evidence="1" id="KW-0472">Membrane</keyword>
<sequence length="178" mass="20833">MRTLKIFGWLSHFLWASMLLLTIFFGILVYSEFTSSYSETWFIEFMGKEIHKDSQKTYLLTFMVLCLGIYVLYFYAITLFNLCVRKFEKRIFFDLSIIKRFKKIGIIFITNYIAILILGKIFSIHSAKDITNSTDFSSSVLEKLDSPLGSLIIGFFFLVLSQVFKEALKQKQENELTI</sequence>
<keyword evidence="1" id="KW-1133">Transmembrane helix</keyword>
<feature type="transmembrane region" description="Helical" evidence="1">
    <location>
        <begin position="12"/>
        <end position="31"/>
    </location>
</feature>
<organism evidence="2 3">
    <name type="scientific">Paenimyroides tangerinum</name>
    <dbReference type="NCBI Taxonomy" id="2488728"/>
    <lineage>
        <taxon>Bacteria</taxon>
        <taxon>Pseudomonadati</taxon>
        <taxon>Bacteroidota</taxon>
        <taxon>Flavobacteriia</taxon>
        <taxon>Flavobacteriales</taxon>
        <taxon>Flavobacteriaceae</taxon>
        <taxon>Paenimyroides</taxon>
    </lineage>
</organism>
<keyword evidence="1" id="KW-0812">Transmembrane</keyword>
<evidence type="ECO:0000313" key="2">
    <source>
        <dbReference type="EMBL" id="RRJ90668.1"/>
    </source>
</evidence>
<feature type="transmembrane region" description="Helical" evidence="1">
    <location>
        <begin position="147"/>
        <end position="164"/>
    </location>
</feature>
<comment type="caution">
    <text evidence="2">The sequence shown here is derived from an EMBL/GenBank/DDBJ whole genome shotgun (WGS) entry which is preliminary data.</text>
</comment>
<name>A0A3P3W8A2_9FLAO</name>
<reference evidence="2 3" key="1">
    <citation type="submission" date="2018-11" db="EMBL/GenBank/DDBJ databases">
        <title>Flavobacterium sp. nov., YIM 102701-2 draft genome.</title>
        <authorList>
            <person name="Li G."/>
            <person name="Jiang Y."/>
        </authorList>
    </citation>
    <scope>NUCLEOTIDE SEQUENCE [LARGE SCALE GENOMIC DNA]</scope>
    <source>
        <strain evidence="2 3">YIM 102701-2</strain>
    </source>
</reference>
<dbReference type="InterPro" id="IPR021354">
    <property type="entry name" value="DUF2975"/>
</dbReference>